<evidence type="ECO:0000313" key="3">
    <source>
        <dbReference type="EMBL" id="CAF0906092.1"/>
    </source>
</evidence>
<evidence type="ECO:0000313" key="4">
    <source>
        <dbReference type="EMBL" id="CAF3542348.1"/>
    </source>
</evidence>
<keyword evidence="6" id="KW-1185">Reference proteome</keyword>
<proteinExistence type="predicted"/>
<dbReference type="Proteomes" id="UP000663829">
    <property type="component" value="Unassembled WGS sequence"/>
</dbReference>
<dbReference type="AlphaFoldDB" id="A0A813ZW90"/>
<keyword evidence="1" id="KW-1133">Transmembrane helix</keyword>
<gene>
    <name evidence="3" type="ORF">GPM918_LOCUS8896</name>
    <name evidence="2" type="ORF">OVA965_LOCUS2629</name>
    <name evidence="5" type="ORF">SRO942_LOCUS8897</name>
    <name evidence="4" type="ORF">TMI583_LOCUS2629</name>
</gene>
<dbReference type="EMBL" id="CAJNOQ010001602">
    <property type="protein sequence ID" value="CAF0906092.1"/>
    <property type="molecule type" value="Genomic_DNA"/>
</dbReference>
<sequence length="236" mass="28037">MVTDHPPFIKPSVSINEQQIIEDDYQAPLTSNSLLANSKWKIIRLNLHKIRSTGKKATNPFQDWYLFLQVMKELKRAEQEIKNIENDKFFKPVKKFSVKLDGVEKIKTYKTSHVRPTDALFYTNISDEPIIIQHLLYYFTKEFAMSNQSLFWNFLTEVNSVLNTNRKRSKRTKMFKKIALILSISVYILITFMFLLLIMTGFQIYSDAKILQHDYQENDQQFDQLEFNFDSLINRR</sequence>
<reference evidence="3" key="1">
    <citation type="submission" date="2021-02" db="EMBL/GenBank/DDBJ databases">
        <authorList>
            <person name="Nowell W R."/>
        </authorList>
    </citation>
    <scope>NUCLEOTIDE SEQUENCE</scope>
</reference>
<dbReference type="EMBL" id="CAJOBC010001602">
    <property type="protein sequence ID" value="CAF3687815.1"/>
    <property type="molecule type" value="Genomic_DNA"/>
</dbReference>
<evidence type="ECO:0000313" key="2">
    <source>
        <dbReference type="EMBL" id="CAF0762441.1"/>
    </source>
</evidence>
<evidence type="ECO:0000313" key="5">
    <source>
        <dbReference type="EMBL" id="CAF3687815.1"/>
    </source>
</evidence>
<evidence type="ECO:0000256" key="1">
    <source>
        <dbReference type="SAM" id="Phobius"/>
    </source>
</evidence>
<accession>A0A813ZW90</accession>
<keyword evidence="1" id="KW-0812">Transmembrane</keyword>
<keyword evidence="1" id="KW-0472">Membrane</keyword>
<evidence type="ECO:0000313" key="6">
    <source>
        <dbReference type="Proteomes" id="UP000663829"/>
    </source>
</evidence>
<name>A0A813ZW90_9BILA</name>
<dbReference type="EMBL" id="CAJOBA010000575">
    <property type="protein sequence ID" value="CAF3542348.1"/>
    <property type="molecule type" value="Genomic_DNA"/>
</dbReference>
<feature type="transmembrane region" description="Helical" evidence="1">
    <location>
        <begin position="178"/>
        <end position="205"/>
    </location>
</feature>
<dbReference type="Proteomes" id="UP000682733">
    <property type="component" value="Unassembled WGS sequence"/>
</dbReference>
<protein>
    <submittedName>
        <fullName evidence="3">Uncharacterized protein</fullName>
    </submittedName>
</protein>
<comment type="caution">
    <text evidence="3">The sequence shown here is derived from an EMBL/GenBank/DDBJ whole genome shotgun (WGS) entry which is preliminary data.</text>
</comment>
<dbReference type="Proteomes" id="UP000677228">
    <property type="component" value="Unassembled WGS sequence"/>
</dbReference>
<dbReference type="EMBL" id="CAJNOK010000575">
    <property type="protein sequence ID" value="CAF0762441.1"/>
    <property type="molecule type" value="Genomic_DNA"/>
</dbReference>
<dbReference type="Proteomes" id="UP000681722">
    <property type="component" value="Unassembled WGS sequence"/>
</dbReference>
<organism evidence="3 6">
    <name type="scientific">Didymodactylos carnosus</name>
    <dbReference type="NCBI Taxonomy" id="1234261"/>
    <lineage>
        <taxon>Eukaryota</taxon>
        <taxon>Metazoa</taxon>
        <taxon>Spiralia</taxon>
        <taxon>Gnathifera</taxon>
        <taxon>Rotifera</taxon>
        <taxon>Eurotatoria</taxon>
        <taxon>Bdelloidea</taxon>
        <taxon>Philodinida</taxon>
        <taxon>Philodinidae</taxon>
        <taxon>Didymodactylos</taxon>
    </lineage>
</organism>